<sequence length="256" mass="28829">MIVTTPHKPSQDQLVYAQRIASELGGRLVPRKQDSLTLLREKYGDNCLLVADERGLRYYEESEEALYFHPSMAYVRVKRMRKGEHDPLITLTGCEPGDAVVDCTAGLGSDSIVFSYAVGPVGTVTAIESEPILYTVVREGLQSYHTEHADVNEALRRIQMRNTNHLEYLKQLPDKSVDIVYFDPMFRKPMHDSSAIQPLRGLANNAALSEESVRQAVRAARKVVVLKENAASEEFKRLGFERRHINKIAYGVILPT</sequence>
<dbReference type="PANTHER" id="PTHR36112:SF1">
    <property type="entry name" value="RIBOSOMAL RNA SMALL SUBUNIT METHYLTRANSFERASE J"/>
    <property type="match status" value="1"/>
</dbReference>
<dbReference type="Gene3D" id="3.40.50.150">
    <property type="entry name" value="Vaccinia Virus protein VP39"/>
    <property type="match status" value="1"/>
</dbReference>
<dbReference type="AlphaFoldDB" id="A0A3D9Q9I4"/>
<keyword evidence="1" id="KW-0489">Methyltransferase</keyword>
<gene>
    <name evidence="1" type="ORF">A8990_15719</name>
</gene>
<dbReference type="RefSeq" id="WP_116192477.1">
    <property type="nucleotide sequence ID" value="NZ_QTTN01000057.1"/>
</dbReference>
<dbReference type="SUPFAM" id="SSF53335">
    <property type="entry name" value="S-adenosyl-L-methionine-dependent methyltransferases"/>
    <property type="match status" value="1"/>
</dbReference>
<dbReference type="InterPro" id="IPR007536">
    <property type="entry name" value="16SrRNA_methylTrfase_J"/>
</dbReference>
<dbReference type="OrthoDB" id="1653798at2"/>
<dbReference type="EMBL" id="QTTN01000057">
    <property type="protein sequence ID" value="REE57373.1"/>
    <property type="molecule type" value="Genomic_DNA"/>
</dbReference>
<dbReference type="Proteomes" id="UP000256304">
    <property type="component" value="Unassembled WGS sequence"/>
</dbReference>
<proteinExistence type="predicted"/>
<evidence type="ECO:0000313" key="1">
    <source>
        <dbReference type="EMBL" id="REE57373.1"/>
    </source>
</evidence>
<dbReference type="InterPro" id="IPR029063">
    <property type="entry name" value="SAM-dependent_MTases_sf"/>
</dbReference>
<dbReference type="PANTHER" id="PTHR36112">
    <property type="entry name" value="RIBOSOMAL RNA SMALL SUBUNIT METHYLTRANSFERASE J"/>
    <property type="match status" value="1"/>
</dbReference>
<organism evidence="1 2">
    <name type="scientific">Paenibacillus taihuensis</name>
    <dbReference type="NCBI Taxonomy" id="1156355"/>
    <lineage>
        <taxon>Bacteria</taxon>
        <taxon>Bacillati</taxon>
        <taxon>Bacillota</taxon>
        <taxon>Bacilli</taxon>
        <taxon>Bacillales</taxon>
        <taxon>Paenibacillaceae</taxon>
        <taxon>Paenibacillus</taxon>
    </lineage>
</organism>
<keyword evidence="1" id="KW-0808">Transferase</keyword>
<accession>A0A3D9Q9I4</accession>
<dbReference type="GO" id="GO:0008990">
    <property type="term" value="F:rRNA (guanine-N2-)-methyltransferase activity"/>
    <property type="evidence" value="ECO:0007669"/>
    <property type="project" value="InterPro"/>
</dbReference>
<keyword evidence="2" id="KW-1185">Reference proteome</keyword>
<name>A0A3D9Q9I4_9BACL</name>
<evidence type="ECO:0000313" key="2">
    <source>
        <dbReference type="Proteomes" id="UP000256304"/>
    </source>
</evidence>
<dbReference type="Pfam" id="PF04445">
    <property type="entry name" value="SAM_MT"/>
    <property type="match status" value="1"/>
</dbReference>
<comment type="caution">
    <text evidence="1">The sequence shown here is derived from an EMBL/GenBank/DDBJ whole genome shotgun (WGS) entry which is preliminary data.</text>
</comment>
<protein>
    <submittedName>
        <fullName evidence="1">Putative SAM-dependent methyltransferase</fullName>
    </submittedName>
</protein>
<reference evidence="1 2" key="1">
    <citation type="submission" date="2018-08" db="EMBL/GenBank/DDBJ databases">
        <title>Genomic Encyclopedia of Type Strains, Phase III (KMG-III): the genomes of soil and plant-associated and newly described type strains.</title>
        <authorList>
            <person name="Whitman W."/>
        </authorList>
    </citation>
    <scope>NUCLEOTIDE SEQUENCE [LARGE SCALE GENOMIC DNA]</scope>
    <source>
        <strain evidence="1 2">CGMCC 1.10966</strain>
    </source>
</reference>